<dbReference type="GO" id="GO:0015628">
    <property type="term" value="P:protein secretion by the type II secretion system"/>
    <property type="evidence" value="ECO:0007669"/>
    <property type="project" value="InterPro"/>
</dbReference>
<dbReference type="RefSeq" id="WP_165310031.1">
    <property type="nucleotide sequence ID" value="NZ_CP049331.1"/>
</dbReference>
<comment type="function">
    <text evidence="10">Inner membrane component of the type II secretion system required for the energy-dependent secretion of extracellular factors such as proteases and toxins from the periplasm.</text>
</comment>
<evidence type="ECO:0000256" key="10">
    <source>
        <dbReference type="PIRNR" id="PIRNR006291"/>
    </source>
</evidence>
<keyword evidence="5 10" id="KW-0997">Cell inner membrane</keyword>
<dbReference type="InterPro" id="IPR007690">
    <property type="entry name" value="T2SS_GspM"/>
</dbReference>
<reference evidence="12 13" key="1">
    <citation type="submission" date="2020-02" db="EMBL/GenBank/DDBJ databases">
        <title>A complete genome of a marine bacterium Vibrio sp. ZWAL4003 isolated from the mangrove sediment with the ability to degrade polysaccharides.</title>
        <authorList>
            <person name="Wu J."/>
            <person name="Qu W."/>
            <person name="Zeng R."/>
        </authorList>
    </citation>
    <scope>NUCLEOTIDE SEQUENCE [LARGE SCALE GENOMIC DNA]</scope>
    <source>
        <strain evidence="12 13">ZWAL4003</strain>
    </source>
</reference>
<keyword evidence="6 11" id="KW-0812">Transmembrane</keyword>
<keyword evidence="4 10" id="KW-1003">Cell membrane</keyword>
<dbReference type="AlphaFoldDB" id="A0A6G7CEW2"/>
<dbReference type="Gene3D" id="3.30.1360.100">
    <property type="entry name" value="General secretion pathway protein M, EpsM"/>
    <property type="match status" value="1"/>
</dbReference>
<name>A0A6G7CEW2_9VIBR</name>
<keyword evidence="3 10" id="KW-0813">Transport</keyword>
<feature type="transmembrane region" description="Helical" evidence="11">
    <location>
        <begin position="26"/>
        <end position="45"/>
    </location>
</feature>
<organism evidence="12 13">
    <name type="scientific">Vibrio ziniensis</name>
    <dbReference type="NCBI Taxonomy" id="2711221"/>
    <lineage>
        <taxon>Bacteria</taxon>
        <taxon>Pseudomonadati</taxon>
        <taxon>Pseudomonadota</taxon>
        <taxon>Gammaproteobacteria</taxon>
        <taxon>Vibrionales</taxon>
        <taxon>Vibrionaceae</taxon>
        <taxon>Vibrio</taxon>
    </lineage>
</organism>
<keyword evidence="13" id="KW-1185">Reference proteome</keyword>
<dbReference type="PIRSF" id="PIRSF006291">
    <property type="entry name" value="GspM"/>
    <property type="match status" value="1"/>
</dbReference>
<sequence length="169" mass="19430">MNEQIANKLITPLQSWWQSINQREKIMVVVCSLLMIAAIVFWGVLQPLNERNSQAKNRIQSEKQLLAWVSENADKITTLRKQGGVVRTSTPLNQIVTTTTRQFKIELIRVQPRGEMMQVWVQPLPFSQLVAWIAHLKEQQGVDVEFMDIKRGKQSGLVEVQRLQLKRGG</sequence>
<proteinExistence type="inferred from homology"/>
<evidence type="ECO:0000256" key="8">
    <source>
        <dbReference type="ARBA" id="ARBA00022989"/>
    </source>
</evidence>
<evidence type="ECO:0000256" key="3">
    <source>
        <dbReference type="ARBA" id="ARBA00022448"/>
    </source>
</evidence>
<evidence type="ECO:0000256" key="1">
    <source>
        <dbReference type="ARBA" id="ARBA00004377"/>
    </source>
</evidence>
<gene>
    <name evidence="12" type="ORF">G5S32_00745</name>
</gene>
<evidence type="ECO:0000256" key="11">
    <source>
        <dbReference type="SAM" id="Phobius"/>
    </source>
</evidence>
<accession>A0A6G7CEW2</accession>
<evidence type="ECO:0000256" key="4">
    <source>
        <dbReference type="ARBA" id="ARBA00022475"/>
    </source>
</evidence>
<comment type="subcellular location">
    <subcellularLocation>
        <location evidence="1">Cell inner membrane</location>
        <topology evidence="1">Single-pass membrane protein</topology>
    </subcellularLocation>
</comment>
<evidence type="ECO:0000256" key="2">
    <source>
        <dbReference type="ARBA" id="ARBA00010637"/>
    </source>
</evidence>
<evidence type="ECO:0000313" key="12">
    <source>
        <dbReference type="EMBL" id="QIH40588.1"/>
    </source>
</evidence>
<evidence type="ECO:0000313" key="13">
    <source>
        <dbReference type="Proteomes" id="UP000503003"/>
    </source>
</evidence>
<dbReference type="EMBL" id="CP049331">
    <property type="protein sequence ID" value="QIH40588.1"/>
    <property type="molecule type" value="Genomic_DNA"/>
</dbReference>
<evidence type="ECO:0000256" key="9">
    <source>
        <dbReference type="ARBA" id="ARBA00023136"/>
    </source>
</evidence>
<keyword evidence="9 10" id="KW-0472">Membrane</keyword>
<evidence type="ECO:0000256" key="5">
    <source>
        <dbReference type="ARBA" id="ARBA00022519"/>
    </source>
</evidence>
<dbReference type="SUPFAM" id="SSF103054">
    <property type="entry name" value="General secretion pathway protein M, EpsM"/>
    <property type="match status" value="1"/>
</dbReference>
<dbReference type="KEGG" id="vzi:G5S32_00745"/>
<dbReference type="GO" id="GO:0005886">
    <property type="term" value="C:plasma membrane"/>
    <property type="evidence" value="ECO:0007669"/>
    <property type="project" value="UniProtKB-SubCell"/>
</dbReference>
<dbReference type="Pfam" id="PF04612">
    <property type="entry name" value="T2SSM"/>
    <property type="match status" value="1"/>
</dbReference>
<dbReference type="Proteomes" id="UP000503003">
    <property type="component" value="Chromosome 1"/>
</dbReference>
<keyword evidence="8 11" id="KW-1133">Transmembrane helix</keyword>
<keyword evidence="7 10" id="KW-0653">Protein transport</keyword>
<dbReference type="InterPro" id="IPR023229">
    <property type="entry name" value="T2SS_M_periplasmic_sf"/>
</dbReference>
<dbReference type="GO" id="GO:0015627">
    <property type="term" value="C:type II protein secretion system complex"/>
    <property type="evidence" value="ECO:0007669"/>
    <property type="project" value="InterPro"/>
</dbReference>
<evidence type="ECO:0000256" key="7">
    <source>
        <dbReference type="ARBA" id="ARBA00022927"/>
    </source>
</evidence>
<evidence type="ECO:0000256" key="6">
    <source>
        <dbReference type="ARBA" id="ARBA00022692"/>
    </source>
</evidence>
<protein>
    <recommendedName>
        <fullName evidence="10">Type II secretion system protein M</fullName>
        <shortName evidence="10">T2SS protein M</shortName>
    </recommendedName>
    <alternativeName>
        <fullName evidence="10">General secretion pathway protein M</fullName>
    </alternativeName>
</protein>
<comment type="similarity">
    <text evidence="2 10">Belongs to the GSP M family.</text>
</comment>